<keyword evidence="4" id="KW-0067">ATP-binding</keyword>
<dbReference type="InterPro" id="IPR016135">
    <property type="entry name" value="UBQ-conjugating_enzyme/RWD"/>
</dbReference>
<dbReference type="SUPFAM" id="SSF54495">
    <property type="entry name" value="UBC-like"/>
    <property type="match status" value="1"/>
</dbReference>
<proteinExistence type="inferred from homology"/>
<organism evidence="6 7">
    <name type="scientific">Tritrichomonas musculus</name>
    <dbReference type="NCBI Taxonomy" id="1915356"/>
    <lineage>
        <taxon>Eukaryota</taxon>
        <taxon>Metamonada</taxon>
        <taxon>Parabasalia</taxon>
        <taxon>Tritrichomonadida</taxon>
        <taxon>Tritrichomonadidae</taxon>
        <taxon>Tritrichomonas</taxon>
    </lineage>
</organism>
<evidence type="ECO:0000313" key="6">
    <source>
        <dbReference type="EMBL" id="KAK8884714.1"/>
    </source>
</evidence>
<dbReference type="PROSITE" id="PS50127">
    <property type="entry name" value="UBC_2"/>
    <property type="match status" value="1"/>
</dbReference>
<evidence type="ECO:0000256" key="4">
    <source>
        <dbReference type="RuleBase" id="RU362109"/>
    </source>
</evidence>
<keyword evidence="1" id="KW-0808">Transferase</keyword>
<keyword evidence="7" id="KW-1185">Reference proteome</keyword>
<comment type="caution">
    <text evidence="6">The sequence shown here is derived from an EMBL/GenBank/DDBJ whole genome shotgun (WGS) entry which is preliminary data.</text>
</comment>
<feature type="active site" description="Glycyl thioester intermediate" evidence="3">
    <location>
        <position position="91"/>
    </location>
</feature>
<name>A0ABR2K0T4_9EUKA</name>
<accession>A0ABR2K0T4</accession>
<evidence type="ECO:0000256" key="3">
    <source>
        <dbReference type="PROSITE-ProRule" id="PRU10133"/>
    </source>
</evidence>
<evidence type="ECO:0000259" key="5">
    <source>
        <dbReference type="PROSITE" id="PS50127"/>
    </source>
</evidence>
<dbReference type="SMART" id="SM00212">
    <property type="entry name" value="UBCc"/>
    <property type="match status" value="1"/>
</dbReference>
<feature type="domain" description="UBC core" evidence="5">
    <location>
        <begin position="6"/>
        <end position="167"/>
    </location>
</feature>
<dbReference type="InterPro" id="IPR023313">
    <property type="entry name" value="UBQ-conjugating_AS"/>
</dbReference>
<dbReference type="EMBL" id="JAPFFF010000008">
    <property type="protein sequence ID" value="KAK8884714.1"/>
    <property type="molecule type" value="Genomic_DNA"/>
</dbReference>
<evidence type="ECO:0000256" key="2">
    <source>
        <dbReference type="ARBA" id="ARBA00022786"/>
    </source>
</evidence>
<dbReference type="InterPro" id="IPR000608">
    <property type="entry name" value="UBC"/>
</dbReference>
<gene>
    <name evidence="6" type="ORF">M9Y10_043833</name>
</gene>
<dbReference type="Pfam" id="PF00179">
    <property type="entry name" value="UQ_con"/>
    <property type="match status" value="1"/>
</dbReference>
<evidence type="ECO:0000313" key="7">
    <source>
        <dbReference type="Proteomes" id="UP001470230"/>
    </source>
</evidence>
<reference evidence="6 7" key="1">
    <citation type="submission" date="2024-04" db="EMBL/GenBank/DDBJ databases">
        <title>Tritrichomonas musculus Genome.</title>
        <authorList>
            <person name="Alves-Ferreira E."/>
            <person name="Grigg M."/>
            <person name="Lorenzi H."/>
            <person name="Galac M."/>
        </authorList>
    </citation>
    <scope>NUCLEOTIDE SEQUENCE [LARGE SCALE GENOMIC DNA]</scope>
    <source>
        <strain evidence="6 7">EAF2021</strain>
    </source>
</reference>
<keyword evidence="4" id="KW-0547">Nucleotide-binding</keyword>
<dbReference type="PROSITE" id="PS00183">
    <property type="entry name" value="UBC_1"/>
    <property type="match status" value="1"/>
</dbReference>
<dbReference type="InterPro" id="IPR050113">
    <property type="entry name" value="Ub_conjugating_enzyme"/>
</dbReference>
<dbReference type="Proteomes" id="UP001470230">
    <property type="component" value="Unassembled WGS sequence"/>
</dbReference>
<protein>
    <submittedName>
        <fullName evidence="6">Ubiquitin-conjugating enzyme E2 G1</fullName>
    </submittedName>
</protein>
<dbReference type="PANTHER" id="PTHR24067">
    <property type="entry name" value="UBIQUITIN-CONJUGATING ENZYME E2"/>
    <property type="match status" value="1"/>
</dbReference>
<comment type="similarity">
    <text evidence="4">Belongs to the ubiquitin-conjugating enzyme family.</text>
</comment>
<keyword evidence="2 4" id="KW-0833">Ubl conjugation pathway</keyword>
<sequence length="169" mass="19400">MKGRQSATRIIMKMYRGYRSNPSPYFNCGLIENNPFHWRLIINGVEDTIFYGGFFPAELTFPEDFPLSPPKMVFKCPMWHPNIDSKTGDVCISILHDPGVDELNPQESASERWNPIHTVESIVLSVLSMLQSPNPESPLNIPANRDFQHNKKVYEQKVRDSVSKSIDYL</sequence>
<evidence type="ECO:0000256" key="1">
    <source>
        <dbReference type="ARBA" id="ARBA00022679"/>
    </source>
</evidence>
<dbReference type="Gene3D" id="3.10.110.10">
    <property type="entry name" value="Ubiquitin Conjugating Enzyme"/>
    <property type="match status" value="1"/>
</dbReference>